<evidence type="ECO:0000313" key="6">
    <source>
        <dbReference type="EMBL" id="TIB98990.1"/>
    </source>
</evidence>
<dbReference type="Proteomes" id="UP000307169">
    <property type="component" value="Unassembled WGS sequence"/>
</dbReference>
<dbReference type="PROSITE" id="PS51339">
    <property type="entry name" value="PPASE_MYOTUBULARIN"/>
    <property type="match status" value="1"/>
</dbReference>
<feature type="compositionally biased region" description="Basic and acidic residues" evidence="3">
    <location>
        <begin position="609"/>
        <end position="618"/>
    </location>
</feature>
<dbReference type="EMBL" id="SPRC01000032">
    <property type="protein sequence ID" value="TIB77640.1"/>
    <property type="molecule type" value="Genomic_DNA"/>
</dbReference>
<evidence type="ECO:0000313" key="7">
    <source>
        <dbReference type="EMBL" id="TIC29193.1"/>
    </source>
</evidence>
<reference evidence="8 9" key="1">
    <citation type="submission" date="2019-03" db="EMBL/GenBank/DDBJ databases">
        <title>Sequencing 25 genomes of Wallemia mellicola.</title>
        <authorList>
            <person name="Gostincar C."/>
        </authorList>
    </citation>
    <scope>NUCLEOTIDE SEQUENCE [LARGE SCALE GENOMIC DNA]</scope>
    <source>
        <strain evidence="6 9">EXF-1262</strain>
        <strain evidence="5 10">EXF-6152</strain>
        <strain evidence="7 8">EXF-8738</strain>
    </source>
</reference>
<dbReference type="GO" id="GO:0004438">
    <property type="term" value="F:phosphatidylinositol-3-phosphate phosphatase activity"/>
    <property type="evidence" value="ECO:0007669"/>
    <property type="project" value="TreeGrafter"/>
</dbReference>
<dbReference type="InterPro" id="IPR029021">
    <property type="entry name" value="Prot-tyrosine_phosphatase-like"/>
</dbReference>
<dbReference type="Proteomes" id="UP000305647">
    <property type="component" value="Unassembled WGS sequence"/>
</dbReference>
<feature type="active site" description="Phosphocysteine intermediate" evidence="1">
    <location>
        <position position="328"/>
    </location>
</feature>
<feature type="compositionally biased region" description="Basic and acidic residues" evidence="3">
    <location>
        <begin position="649"/>
        <end position="667"/>
    </location>
</feature>
<evidence type="ECO:0000256" key="3">
    <source>
        <dbReference type="SAM" id="MobiDB-lite"/>
    </source>
</evidence>
<evidence type="ECO:0000313" key="5">
    <source>
        <dbReference type="EMBL" id="TIB77640.1"/>
    </source>
</evidence>
<evidence type="ECO:0000313" key="9">
    <source>
        <dbReference type="Proteomes" id="UP000307169"/>
    </source>
</evidence>
<dbReference type="AlphaFoldDB" id="A0A4T0SPW7"/>
<accession>A0A4T0SPW7</accession>
<dbReference type="EMBL" id="SPRH01000033">
    <property type="protein sequence ID" value="TIB98990.1"/>
    <property type="molecule type" value="Genomic_DNA"/>
</dbReference>
<dbReference type="GO" id="GO:0046856">
    <property type="term" value="P:phosphatidylinositol dephosphorylation"/>
    <property type="evidence" value="ECO:0007669"/>
    <property type="project" value="TreeGrafter"/>
</dbReference>
<dbReference type="GO" id="GO:0016020">
    <property type="term" value="C:membrane"/>
    <property type="evidence" value="ECO:0007669"/>
    <property type="project" value="TreeGrafter"/>
</dbReference>
<dbReference type="InterPro" id="IPR016130">
    <property type="entry name" value="Tyr_Pase_AS"/>
</dbReference>
<feature type="region of interest" description="Disordered" evidence="3">
    <location>
        <begin position="609"/>
        <end position="673"/>
    </location>
</feature>
<evidence type="ECO:0000256" key="1">
    <source>
        <dbReference type="PIRSR" id="PIRSR630564-1"/>
    </source>
</evidence>
<proteinExistence type="predicted"/>
<protein>
    <submittedName>
        <fullName evidence="5">Phosphatases II</fullName>
    </submittedName>
</protein>
<comment type="caution">
    <text evidence="5">The sequence shown here is derived from an EMBL/GenBank/DDBJ whole genome shotgun (WGS) entry which is preliminary data.</text>
</comment>
<feature type="binding site" evidence="2">
    <location>
        <begin position="264"/>
        <end position="265"/>
    </location>
    <ligand>
        <name>substrate</name>
    </ligand>
</feature>
<feature type="compositionally biased region" description="Basic and acidic residues" evidence="3">
    <location>
        <begin position="630"/>
        <end position="641"/>
    </location>
</feature>
<organism evidence="5 10">
    <name type="scientific">Wallemia mellicola</name>
    <dbReference type="NCBI Taxonomy" id="1708541"/>
    <lineage>
        <taxon>Eukaryota</taxon>
        <taxon>Fungi</taxon>
        <taxon>Dikarya</taxon>
        <taxon>Basidiomycota</taxon>
        <taxon>Wallemiomycotina</taxon>
        <taxon>Wallemiomycetes</taxon>
        <taxon>Wallemiales</taxon>
        <taxon>Wallemiaceae</taxon>
        <taxon>Wallemia</taxon>
    </lineage>
</organism>
<gene>
    <name evidence="7" type="ORF">E3Q10_02747</name>
    <name evidence="6" type="ORF">E3Q17_02780</name>
    <name evidence="5" type="ORF">E3Q22_02952</name>
</gene>
<dbReference type="PROSITE" id="PS00383">
    <property type="entry name" value="TYR_PHOSPHATASE_1"/>
    <property type="match status" value="1"/>
</dbReference>
<dbReference type="InterPro" id="IPR030564">
    <property type="entry name" value="Myotubularin"/>
</dbReference>
<dbReference type="Proteomes" id="UP000310685">
    <property type="component" value="Unassembled WGS sequence"/>
</dbReference>
<evidence type="ECO:0000313" key="8">
    <source>
        <dbReference type="Proteomes" id="UP000305647"/>
    </source>
</evidence>
<dbReference type="InterPro" id="IPR010569">
    <property type="entry name" value="Myotubularin-like_Pase_dom"/>
</dbReference>
<dbReference type="EMBL" id="SPRO01000030">
    <property type="protein sequence ID" value="TIC29193.1"/>
    <property type="molecule type" value="Genomic_DNA"/>
</dbReference>
<sequence length="673" mass="75730">MTAVHLKGNALDCDTNVDFDNDLLTFSIGLTIATPAIQFVSLEGIKLTVGCRNLVKYTLSFSSQSISKEYFSSLKRSSQELAAYNDIALSIYDLPAFKSYKGRSSGWSIYNPTDEFRRQGVLDNPAWRTTSINKSYTLCPTYPSLLVVPTKISDNVLNYAARYRSRQRLPVLTYHHWNNRATITRCAQPLVGLTNNRSIQDEKLVEALFTSHLGDTKAHGATATNIIVDARPTTNAMAQRAQGAGTENMDNYPGCQKVYLGIENIHVVRDAYTRVVDAVGFGNTPGGQVDRVAVGRSGYLKHIAVILSGTLLTVRNIHVHSSHVLVHCSDGWDRTSQVAALAQICLDPYFRTLRGLIVLIEKDFLAFGHKFNERCGHTVVERPFYVDGVKEPPPERTFGSRLKEVSPVFLQFLDCLWQLIRQNPGRFEYNEDLLRVLLEKVYSCDIGSFLVDSERERMMVDPLDGQHRVPVVEATESVWDEILTNMSKYTNEDYSEDDKVEDMGVLYPRVDDILWWNAVFGQGTDLNSEIEPETPPQIIDNAKGKGKPYFDTLDSFFGKKESVLGRWGGMAGVARGIGTQVQNFGQGLVHEYNNFETRFGGLRIDDQKDLPPRLRSDYDSSTLFDEGEDTRDIQQNRHEIAQESVQNKESTKETNKPIKETNKEKDPLGVAFM</sequence>
<feature type="domain" description="Myotubularin phosphatase" evidence="4">
    <location>
        <begin position="106"/>
        <end position="520"/>
    </location>
</feature>
<evidence type="ECO:0000259" key="4">
    <source>
        <dbReference type="PROSITE" id="PS51339"/>
    </source>
</evidence>
<dbReference type="SUPFAM" id="SSF52799">
    <property type="entry name" value="(Phosphotyrosine protein) phosphatases II"/>
    <property type="match status" value="1"/>
</dbReference>
<feature type="binding site" evidence="2">
    <location>
        <begin position="328"/>
        <end position="334"/>
    </location>
    <ligand>
        <name>substrate</name>
    </ligand>
</feature>
<dbReference type="Pfam" id="PF06602">
    <property type="entry name" value="Myotub-related"/>
    <property type="match status" value="1"/>
</dbReference>
<dbReference type="PANTHER" id="PTHR10807">
    <property type="entry name" value="MYOTUBULARIN-RELATED"/>
    <property type="match status" value="1"/>
</dbReference>
<evidence type="ECO:0000313" key="10">
    <source>
        <dbReference type="Proteomes" id="UP000310685"/>
    </source>
</evidence>
<name>A0A4T0SPW7_9BASI</name>
<dbReference type="PANTHER" id="PTHR10807:SF128">
    <property type="entry name" value="PHOSPHATIDYLINOSITOL-3,5-BISPHOSPHATE 3-PHOSPHATASE"/>
    <property type="match status" value="1"/>
</dbReference>
<evidence type="ECO:0000256" key="2">
    <source>
        <dbReference type="PIRSR" id="PIRSR630564-2"/>
    </source>
</evidence>
<dbReference type="GO" id="GO:0005737">
    <property type="term" value="C:cytoplasm"/>
    <property type="evidence" value="ECO:0007669"/>
    <property type="project" value="TreeGrafter"/>
</dbReference>